<evidence type="ECO:0000256" key="2">
    <source>
        <dbReference type="ARBA" id="ARBA00022679"/>
    </source>
</evidence>
<evidence type="ECO:0000313" key="6">
    <source>
        <dbReference type="Proteomes" id="UP000189580"/>
    </source>
</evidence>
<dbReference type="RefSeq" id="XP_018738449.1">
    <property type="nucleotide sequence ID" value="XM_018880651.1"/>
</dbReference>
<dbReference type="AlphaFoldDB" id="A0A170QYB6"/>
<proteinExistence type="predicted"/>
<dbReference type="PANTHER" id="PTHR12350:SF19">
    <property type="entry name" value="SET DOMAIN-CONTAINING PROTEIN"/>
    <property type="match status" value="1"/>
</dbReference>
<evidence type="ECO:0000313" key="5">
    <source>
        <dbReference type="EMBL" id="ANB15972.1"/>
    </source>
</evidence>
<keyword evidence="3" id="KW-0949">S-adenosyl-L-methionine</keyword>
<protein>
    <recommendedName>
        <fullName evidence="4">Post-SET domain-containing protein</fullName>
    </recommendedName>
</protein>
<dbReference type="GeneID" id="30035664"/>
<dbReference type="Proteomes" id="UP000189580">
    <property type="component" value="Chromosome b"/>
</dbReference>
<dbReference type="PANTHER" id="PTHR12350">
    <property type="entry name" value="HISTONE-LYSINE N-METHYLTRANSFERASE-RELATED"/>
    <property type="match status" value="1"/>
</dbReference>
<accession>A0A170QYB6</accession>
<dbReference type="InterPro" id="IPR001214">
    <property type="entry name" value="SET_dom"/>
</dbReference>
<keyword evidence="2" id="KW-0808">Transferase</keyword>
<organism evidence="5 6">
    <name type="scientific">Sugiyamaella lignohabitans</name>
    <dbReference type="NCBI Taxonomy" id="796027"/>
    <lineage>
        <taxon>Eukaryota</taxon>
        <taxon>Fungi</taxon>
        <taxon>Dikarya</taxon>
        <taxon>Ascomycota</taxon>
        <taxon>Saccharomycotina</taxon>
        <taxon>Dipodascomycetes</taxon>
        <taxon>Dipodascales</taxon>
        <taxon>Trichomonascaceae</taxon>
        <taxon>Sugiyamaella</taxon>
    </lineage>
</organism>
<dbReference type="GO" id="GO:0032259">
    <property type="term" value="P:methylation"/>
    <property type="evidence" value="ECO:0007669"/>
    <property type="project" value="UniProtKB-KW"/>
</dbReference>
<dbReference type="EMBL" id="CP014503">
    <property type="protein sequence ID" value="ANB15972.1"/>
    <property type="molecule type" value="Genomic_DNA"/>
</dbReference>
<keyword evidence="6" id="KW-1185">Reference proteome</keyword>
<dbReference type="Pfam" id="PF00856">
    <property type="entry name" value="SET"/>
    <property type="match status" value="1"/>
</dbReference>
<gene>
    <name evidence="5" type="ORF">AWJ20_3621</name>
</gene>
<dbReference type="PROSITE" id="PS50868">
    <property type="entry name" value="POST_SET"/>
    <property type="match status" value="1"/>
</dbReference>
<dbReference type="GO" id="GO:0008168">
    <property type="term" value="F:methyltransferase activity"/>
    <property type="evidence" value="ECO:0007669"/>
    <property type="project" value="UniProtKB-KW"/>
</dbReference>
<dbReference type="KEGG" id="slb:AWJ20_3621"/>
<name>A0A170QYB6_9ASCO</name>
<dbReference type="InterPro" id="IPR046341">
    <property type="entry name" value="SET_dom_sf"/>
</dbReference>
<evidence type="ECO:0000259" key="4">
    <source>
        <dbReference type="PROSITE" id="PS50868"/>
    </source>
</evidence>
<dbReference type="OrthoDB" id="5984008at2759"/>
<feature type="domain" description="Post-SET" evidence="4">
    <location>
        <begin position="118"/>
        <end position="134"/>
    </location>
</feature>
<keyword evidence="1" id="KW-0489">Methyltransferase</keyword>
<sequence>MTVIEPFWKQPSHPGILAVEVNPGSFTSRAISSRAFAPNEVVTKITGYTKAQNVAYSTVQVSATEHIELNSDLLYCNHSCDPNVVFDVSKYEVRAIKHIAVGDAITFFYPSSEWEMAQSFNCTCGSSSCLGLISGAKDLDAKTVQKYWFNQHIRQLLAQVPKP</sequence>
<evidence type="ECO:0000256" key="1">
    <source>
        <dbReference type="ARBA" id="ARBA00022603"/>
    </source>
</evidence>
<dbReference type="Gene3D" id="2.170.270.10">
    <property type="entry name" value="SET domain"/>
    <property type="match status" value="1"/>
</dbReference>
<dbReference type="InterPro" id="IPR053201">
    <property type="entry name" value="Flavunoidine_N-MTase"/>
</dbReference>
<dbReference type="SUPFAM" id="SSF82199">
    <property type="entry name" value="SET domain"/>
    <property type="match status" value="1"/>
</dbReference>
<reference evidence="5 6" key="1">
    <citation type="submission" date="2016-02" db="EMBL/GenBank/DDBJ databases">
        <title>Complete genome sequence and transcriptome regulation of the pentose utilising yeast Sugiyamaella lignohabitans.</title>
        <authorList>
            <person name="Bellasio M."/>
            <person name="Peymann A."/>
            <person name="Valli M."/>
            <person name="Sipitzky M."/>
            <person name="Graf A."/>
            <person name="Sauer M."/>
            <person name="Marx H."/>
            <person name="Mattanovich D."/>
        </authorList>
    </citation>
    <scope>NUCLEOTIDE SEQUENCE [LARGE SCALE GENOMIC DNA]</scope>
    <source>
        <strain evidence="5 6">CBS 10342</strain>
    </source>
</reference>
<dbReference type="InterPro" id="IPR003616">
    <property type="entry name" value="Post-SET_dom"/>
</dbReference>
<evidence type="ECO:0000256" key="3">
    <source>
        <dbReference type="ARBA" id="ARBA00022691"/>
    </source>
</evidence>